<feature type="active site" description="Proton donor" evidence="6">
    <location>
        <position position="149"/>
    </location>
</feature>
<evidence type="ECO:0000256" key="2">
    <source>
        <dbReference type="ARBA" id="ARBA00023002"/>
    </source>
</evidence>
<feature type="domain" description="Glutamate/phenylalanine/leucine/valine/L-tryptophan dehydrogenase C-terminal" evidence="9">
    <location>
        <begin position="234"/>
        <end position="510"/>
    </location>
</feature>
<dbReference type="SMART" id="SM00839">
    <property type="entry name" value="ELFV_dehydrog"/>
    <property type="match status" value="1"/>
</dbReference>
<dbReference type="Proteomes" id="UP001149090">
    <property type="component" value="Unassembled WGS sequence"/>
</dbReference>
<sequence length="513" mass="57196">MLRCQKIPTKTISAINYLSKQQRKSTITKNIFLNHFSTTKTIESTLKKQVEKYYDRAAGFVNHNSGLLGYIKQCKSTLSIILPLQVEADNKKSDFKVIEAYKAQHSHHKIPFIGGLMISDNINLEDIQAHAALKTLQCACVDIPLGGAKAGIKINKKEFTDSQIEKILRRFSSELLKRRFLGPSVDVFRPELGSGNQEMDWIQQMYQTFRPEDINRASVSTGKSPRTNGLQISYDPTGLGIFFATQEVLKDVNEMAKIGLSTGIEGKSVIISGFGAVGYSAAKSFSLRGKAKVVGVSDSNGAIYNADGFDIEKLREWKNQTGSIMNFPNSEQIENPQDLIFKEADIFIPASSVAEITGETAPKIKARIIVEGTSGGCTLEGEEQLQGRGVLIIPDIFANSGSVIASYFEWLKNLTHVDFGRMTTRYEENSKLTLLDILEKKFSVKFNDKEKEIIIRGGDEEMLIETGLEHIMKTTFKQIQLTAKKFAVNYRIAAYINSIQKVADVYTELGIWP</sequence>
<proteinExistence type="inferred from homology"/>
<dbReference type="Gene3D" id="3.40.50.720">
    <property type="entry name" value="NAD(P)-binding Rossmann-like Domain"/>
    <property type="match status" value="1"/>
</dbReference>
<keyword evidence="7" id="KW-0520">NAD</keyword>
<dbReference type="InterPro" id="IPR036291">
    <property type="entry name" value="NAD(P)-bd_dom_sf"/>
</dbReference>
<protein>
    <recommendedName>
        <fullName evidence="5">Glutamate dehydrogenase</fullName>
    </recommendedName>
</protein>
<dbReference type="PANTHER" id="PTHR11606:SF13">
    <property type="entry name" value="GLUTAMATE DEHYDROGENASE 1, MITOCHONDRIAL"/>
    <property type="match status" value="1"/>
</dbReference>
<dbReference type="GO" id="GO:0004352">
    <property type="term" value="F:glutamate dehydrogenase (NAD+) activity"/>
    <property type="evidence" value="ECO:0007669"/>
    <property type="project" value="TreeGrafter"/>
</dbReference>
<dbReference type="InterPro" id="IPR046346">
    <property type="entry name" value="Aminoacid_DH-like_N_sf"/>
</dbReference>
<reference evidence="10" key="1">
    <citation type="submission" date="2022-10" db="EMBL/GenBank/DDBJ databases">
        <title>Novel sulphate-reducing endosymbionts in the free-living metamonad Anaeramoeba.</title>
        <authorList>
            <person name="Jerlstrom-Hultqvist J."/>
            <person name="Cepicka I."/>
            <person name="Gallot-Lavallee L."/>
            <person name="Salas-Leiva D."/>
            <person name="Curtis B.A."/>
            <person name="Zahonova K."/>
            <person name="Pipaliya S."/>
            <person name="Dacks J."/>
            <person name="Roger A.J."/>
        </authorList>
    </citation>
    <scope>NUCLEOTIDE SEQUENCE</scope>
    <source>
        <strain evidence="10">BMAN</strain>
    </source>
</reference>
<evidence type="ECO:0000259" key="9">
    <source>
        <dbReference type="SMART" id="SM00839"/>
    </source>
</evidence>
<dbReference type="OMA" id="WMTYKTA"/>
<comment type="similarity">
    <text evidence="1 5 8">Belongs to the Glu/Leu/Phe/Val dehydrogenases family.</text>
</comment>
<dbReference type="EMBL" id="JAPDFW010000022">
    <property type="protein sequence ID" value="KAJ5079732.1"/>
    <property type="molecule type" value="Genomic_DNA"/>
</dbReference>
<feature type="binding site" evidence="7">
    <location>
        <position position="237"/>
    </location>
    <ligand>
        <name>NAD(+)</name>
        <dbReference type="ChEBI" id="CHEBI:57540"/>
    </ligand>
</feature>
<dbReference type="GO" id="GO:0000166">
    <property type="term" value="F:nucleotide binding"/>
    <property type="evidence" value="ECO:0007669"/>
    <property type="project" value="UniProtKB-KW"/>
</dbReference>
<keyword evidence="7" id="KW-0547">Nucleotide-binding</keyword>
<evidence type="ECO:0000256" key="8">
    <source>
        <dbReference type="RuleBase" id="RU004417"/>
    </source>
</evidence>
<dbReference type="Pfam" id="PF00208">
    <property type="entry name" value="ELFV_dehydrog"/>
    <property type="match status" value="1"/>
</dbReference>
<dbReference type="InterPro" id="IPR006097">
    <property type="entry name" value="Glu/Leu/Phe/Val/Trp_DH_dimer"/>
</dbReference>
<evidence type="ECO:0000256" key="4">
    <source>
        <dbReference type="ARBA" id="ARBA00048577"/>
    </source>
</evidence>
<dbReference type="GO" id="GO:0006538">
    <property type="term" value="P:L-glutamate catabolic process"/>
    <property type="evidence" value="ECO:0007669"/>
    <property type="project" value="TreeGrafter"/>
</dbReference>
<gene>
    <name evidence="10" type="ORF">M0811_04042</name>
</gene>
<dbReference type="InterPro" id="IPR006096">
    <property type="entry name" value="Glu/Leu/Phe/Val/Trp_DH_C"/>
</dbReference>
<comment type="caution">
    <text evidence="10">The sequence shown here is derived from an EMBL/GenBank/DDBJ whole genome shotgun (WGS) entry which is preliminary data.</text>
</comment>
<comment type="catalytic activity">
    <reaction evidence="4">
        <text>L-glutamate + NADP(+) + H2O = 2-oxoglutarate + NH4(+) + NADPH + H(+)</text>
        <dbReference type="Rhea" id="RHEA:11612"/>
        <dbReference type="ChEBI" id="CHEBI:15377"/>
        <dbReference type="ChEBI" id="CHEBI:15378"/>
        <dbReference type="ChEBI" id="CHEBI:16810"/>
        <dbReference type="ChEBI" id="CHEBI:28938"/>
        <dbReference type="ChEBI" id="CHEBI:29985"/>
        <dbReference type="ChEBI" id="CHEBI:57783"/>
        <dbReference type="ChEBI" id="CHEBI:58349"/>
        <dbReference type="EC" id="1.4.1.3"/>
    </reaction>
</comment>
<dbReference type="InterPro" id="IPR033922">
    <property type="entry name" value="NAD_bind_Glu_DH"/>
</dbReference>
<keyword evidence="11" id="KW-1185">Reference proteome</keyword>
<feature type="binding site" evidence="7">
    <location>
        <position position="406"/>
    </location>
    <ligand>
        <name>substrate</name>
    </ligand>
</feature>
<organism evidence="10 11">
    <name type="scientific">Anaeramoeba ignava</name>
    <name type="common">Anaerobic marine amoeba</name>
    <dbReference type="NCBI Taxonomy" id="1746090"/>
    <lineage>
        <taxon>Eukaryota</taxon>
        <taxon>Metamonada</taxon>
        <taxon>Anaeramoebidae</taxon>
        <taxon>Anaeramoeba</taxon>
    </lineage>
</organism>
<name>A0A9Q0LVN4_ANAIG</name>
<dbReference type="Pfam" id="PF02812">
    <property type="entry name" value="ELFV_dehydrog_N"/>
    <property type="match status" value="1"/>
</dbReference>
<dbReference type="SUPFAM" id="SSF51735">
    <property type="entry name" value="NAD(P)-binding Rossmann-fold domains"/>
    <property type="match status" value="1"/>
</dbReference>
<accession>A0A9Q0LVN4</accession>
<dbReference type="PANTHER" id="PTHR11606">
    <property type="entry name" value="GLUTAMATE DEHYDROGENASE"/>
    <property type="match status" value="1"/>
</dbReference>
<dbReference type="AlphaFoldDB" id="A0A9Q0LVN4"/>
<dbReference type="SUPFAM" id="SSF53223">
    <property type="entry name" value="Aminoacid dehydrogenase-like, N-terminal domain"/>
    <property type="match status" value="1"/>
</dbReference>
<dbReference type="InterPro" id="IPR006095">
    <property type="entry name" value="Glu/Leu/Phe/Val/Trp_DH"/>
</dbReference>
<evidence type="ECO:0000256" key="3">
    <source>
        <dbReference type="ARBA" id="ARBA00047867"/>
    </source>
</evidence>
<evidence type="ECO:0000256" key="6">
    <source>
        <dbReference type="PIRSR" id="PIRSR000185-1"/>
    </source>
</evidence>
<evidence type="ECO:0000256" key="5">
    <source>
        <dbReference type="PIRNR" id="PIRNR000185"/>
    </source>
</evidence>
<evidence type="ECO:0000313" key="10">
    <source>
        <dbReference type="EMBL" id="KAJ5079732.1"/>
    </source>
</evidence>
<dbReference type="Gene3D" id="3.40.50.10860">
    <property type="entry name" value="Leucine Dehydrogenase, chain A, domain 1"/>
    <property type="match status" value="1"/>
</dbReference>
<dbReference type="PIRSF" id="PIRSF000185">
    <property type="entry name" value="Glu_DH"/>
    <property type="match status" value="1"/>
</dbReference>
<dbReference type="InterPro" id="IPR014362">
    <property type="entry name" value="Glu_DH"/>
</dbReference>
<keyword evidence="2 5" id="KW-0560">Oxidoreductase</keyword>
<comment type="catalytic activity">
    <reaction evidence="3">
        <text>L-glutamate + NAD(+) + H2O = 2-oxoglutarate + NH4(+) + NADH + H(+)</text>
        <dbReference type="Rhea" id="RHEA:15133"/>
        <dbReference type="ChEBI" id="CHEBI:15377"/>
        <dbReference type="ChEBI" id="CHEBI:15378"/>
        <dbReference type="ChEBI" id="CHEBI:16810"/>
        <dbReference type="ChEBI" id="CHEBI:28938"/>
        <dbReference type="ChEBI" id="CHEBI:29985"/>
        <dbReference type="ChEBI" id="CHEBI:57540"/>
        <dbReference type="ChEBI" id="CHEBI:57945"/>
        <dbReference type="EC" id="1.4.1.3"/>
    </reaction>
</comment>
<dbReference type="PRINTS" id="PR00082">
    <property type="entry name" value="GLFDHDRGNASE"/>
</dbReference>
<evidence type="ECO:0000256" key="7">
    <source>
        <dbReference type="PIRSR" id="PIRSR000185-2"/>
    </source>
</evidence>
<evidence type="ECO:0000313" key="11">
    <source>
        <dbReference type="Proteomes" id="UP001149090"/>
    </source>
</evidence>
<evidence type="ECO:0000256" key="1">
    <source>
        <dbReference type="ARBA" id="ARBA00006382"/>
    </source>
</evidence>
<dbReference type="CDD" id="cd01076">
    <property type="entry name" value="NAD_bind_1_Glu_DH"/>
    <property type="match status" value="1"/>
</dbReference>
<dbReference type="GO" id="GO:0005739">
    <property type="term" value="C:mitochondrion"/>
    <property type="evidence" value="ECO:0007669"/>
    <property type="project" value="TreeGrafter"/>
</dbReference>
<dbReference type="OrthoDB" id="6718861at2759"/>